<dbReference type="InterPro" id="IPR012340">
    <property type="entry name" value="NA-bd_OB-fold"/>
</dbReference>
<dbReference type="InterPro" id="IPR022572">
    <property type="entry name" value="DNA_rep/recomb_RecO_N"/>
</dbReference>
<evidence type="ECO:0000256" key="2">
    <source>
        <dbReference type="ARBA" id="ARBA00023172"/>
    </source>
</evidence>
<dbReference type="SUPFAM" id="SSF50249">
    <property type="entry name" value="Nucleic acid-binding proteins"/>
    <property type="match status" value="1"/>
</dbReference>
<gene>
    <name evidence="5" type="ORF">METZ01_LOCUS449196</name>
</gene>
<dbReference type="GO" id="GO:0006302">
    <property type="term" value="P:double-strand break repair"/>
    <property type="evidence" value="ECO:0007669"/>
    <property type="project" value="TreeGrafter"/>
</dbReference>
<dbReference type="Gene3D" id="2.40.50.140">
    <property type="entry name" value="Nucleic acid-binding proteins"/>
    <property type="match status" value="1"/>
</dbReference>
<accession>A0A382ZLL4</accession>
<evidence type="ECO:0000259" key="4">
    <source>
        <dbReference type="Pfam" id="PF11967"/>
    </source>
</evidence>
<dbReference type="GO" id="GO:0006310">
    <property type="term" value="P:DNA recombination"/>
    <property type="evidence" value="ECO:0007669"/>
    <property type="project" value="UniProtKB-KW"/>
</dbReference>
<feature type="non-terminal residue" evidence="5">
    <location>
        <position position="128"/>
    </location>
</feature>
<feature type="non-terminal residue" evidence="5">
    <location>
        <position position="1"/>
    </location>
</feature>
<dbReference type="PANTHER" id="PTHR33991">
    <property type="entry name" value="DNA REPAIR PROTEIN RECO"/>
    <property type="match status" value="1"/>
</dbReference>
<dbReference type="PANTHER" id="PTHR33991:SF1">
    <property type="entry name" value="DNA REPAIR PROTEIN RECO"/>
    <property type="match status" value="1"/>
</dbReference>
<organism evidence="5">
    <name type="scientific">marine metagenome</name>
    <dbReference type="NCBI Taxonomy" id="408172"/>
    <lineage>
        <taxon>unclassified sequences</taxon>
        <taxon>metagenomes</taxon>
        <taxon>ecological metagenomes</taxon>
    </lineage>
</organism>
<evidence type="ECO:0000256" key="1">
    <source>
        <dbReference type="ARBA" id="ARBA00022763"/>
    </source>
</evidence>
<dbReference type="GO" id="GO:0043590">
    <property type="term" value="C:bacterial nucleoid"/>
    <property type="evidence" value="ECO:0007669"/>
    <property type="project" value="TreeGrafter"/>
</dbReference>
<keyword evidence="1" id="KW-0227">DNA damage</keyword>
<reference evidence="5" key="1">
    <citation type="submission" date="2018-05" db="EMBL/GenBank/DDBJ databases">
        <authorList>
            <person name="Lanie J.A."/>
            <person name="Ng W.-L."/>
            <person name="Kazmierczak K.M."/>
            <person name="Andrzejewski T.M."/>
            <person name="Davidsen T.M."/>
            <person name="Wayne K.J."/>
            <person name="Tettelin H."/>
            <person name="Glass J.I."/>
            <person name="Rusch D."/>
            <person name="Podicherti R."/>
            <person name="Tsui H.-C.T."/>
            <person name="Winkler M.E."/>
        </authorList>
    </citation>
    <scope>NUCLEOTIDE SEQUENCE</scope>
</reference>
<dbReference type="InterPro" id="IPR003717">
    <property type="entry name" value="RecO"/>
</dbReference>
<sequence length="128" mass="14635">VLISTNAIILKTIPYGESSTIFRIFTEDYGKVSVMAKGVRKPKQPLGLFLEPMNHIYLQYYHKNTREIQILKDAGLIHQYSVLRSKLDTIIIGQSIVEALDKSTLENNSLPILYRLAWRVLDKINCAD</sequence>
<dbReference type="AlphaFoldDB" id="A0A382ZLL4"/>
<feature type="domain" description="DNA replication/recombination mediator RecO N-terminal" evidence="4">
    <location>
        <begin position="3"/>
        <end position="80"/>
    </location>
</feature>
<keyword evidence="3" id="KW-0234">DNA repair</keyword>
<evidence type="ECO:0000256" key="3">
    <source>
        <dbReference type="ARBA" id="ARBA00023204"/>
    </source>
</evidence>
<dbReference type="Pfam" id="PF11967">
    <property type="entry name" value="RecO_N"/>
    <property type="match status" value="1"/>
</dbReference>
<proteinExistence type="predicted"/>
<keyword evidence="2" id="KW-0233">DNA recombination</keyword>
<evidence type="ECO:0000313" key="5">
    <source>
        <dbReference type="EMBL" id="SVD96342.1"/>
    </source>
</evidence>
<dbReference type="EMBL" id="UINC01184900">
    <property type="protein sequence ID" value="SVD96342.1"/>
    <property type="molecule type" value="Genomic_DNA"/>
</dbReference>
<protein>
    <recommendedName>
        <fullName evidence="4">DNA replication/recombination mediator RecO N-terminal domain-containing protein</fullName>
    </recommendedName>
</protein>
<dbReference type="NCBIfam" id="TIGR00613">
    <property type="entry name" value="reco"/>
    <property type="match status" value="1"/>
</dbReference>
<name>A0A382ZLL4_9ZZZZ</name>